<gene>
    <name evidence="1" type="ORF">HSBAA_29300</name>
</gene>
<dbReference type="AlphaFoldDB" id="A0A455UER4"/>
<dbReference type="Proteomes" id="UP000320231">
    <property type="component" value="Chromosome"/>
</dbReference>
<proteinExistence type="predicted"/>
<sequence>MVSHTLRDTSFLQQCEDLVDKDFFTDAASRFLVAVAKNHFKKYESAPSTRTLASYIQGAIKTGRLKKELIPDIKRVMKEVYDEPLGDLKYLVEQVTTFARHRALQAALFKVVEDMERAEKAGVDLDYGQVEQVFQKP</sequence>
<dbReference type="KEGG" id="hsr:HSBAA_29300"/>
<accession>A0A455UER4</accession>
<protein>
    <submittedName>
        <fullName evidence="1">Uncharacterized protein</fullName>
    </submittedName>
</protein>
<organism evidence="1 2">
    <name type="scientific">Vreelandella sulfidaeris</name>
    <dbReference type="NCBI Taxonomy" id="115553"/>
    <lineage>
        <taxon>Bacteria</taxon>
        <taxon>Pseudomonadati</taxon>
        <taxon>Pseudomonadota</taxon>
        <taxon>Gammaproteobacteria</taxon>
        <taxon>Oceanospirillales</taxon>
        <taxon>Halomonadaceae</taxon>
        <taxon>Vreelandella</taxon>
    </lineage>
</organism>
<dbReference type="EMBL" id="AP019514">
    <property type="protein sequence ID" value="BBI61624.1"/>
    <property type="molecule type" value="Genomic_DNA"/>
</dbReference>
<name>A0A455UER4_9GAMM</name>
<reference evidence="1 2" key="1">
    <citation type="journal article" date="2019" name="Microbiol. Resour. Announc.">
        <title>Complete Genome Sequence of Halomonas sulfidaeris Strain Esulfide1 Isolated from a Metal Sulfide Rock at a Depth of 2,200 Meters, Obtained Using Nanopore Sequencing.</title>
        <authorList>
            <person name="Saito M."/>
            <person name="Nishigata A."/>
            <person name="Galipon J."/>
            <person name="Arakawa K."/>
        </authorList>
    </citation>
    <scope>NUCLEOTIDE SEQUENCE [LARGE SCALE GENOMIC DNA]</scope>
    <source>
        <strain evidence="1 2">ATCC BAA-803</strain>
    </source>
</reference>
<evidence type="ECO:0000313" key="2">
    <source>
        <dbReference type="Proteomes" id="UP000320231"/>
    </source>
</evidence>
<evidence type="ECO:0000313" key="1">
    <source>
        <dbReference type="EMBL" id="BBI61624.1"/>
    </source>
</evidence>